<reference evidence="2" key="1">
    <citation type="submission" date="2024-05" db="EMBL/GenBank/DDBJ databases">
        <title>30 novel species of actinomycetes from the DSMZ collection.</title>
        <authorList>
            <person name="Nouioui I."/>
        </authorList>
    </citation>
    <scope>NUCLEOTIDE SEQUENCE</scope>
    <source>
        <strain evidence="2">DSM 41529</strain>
    </source>
</reference>
<name>A0ABU2XAC1_9ACTN</name>
<dbReference type="Gene3D" id="3.10.450.50">
    <property type="match status" value="1"/>
</dbReference>
<evidence type="ECO:0000313" key="2">
    <source>
        <dbReference type="EMBL" id="MDT0542490.1"/>
    </source>
</evidence>
<keyword evidence="3" id="KW-1185">Reference proteome</keyword>
<gene>
    <name evidence="2" type="ORF">RND15_07135</name>
</gene>
<dbReference type="EMBL" id="JAVRFD010000002">
    <property type="protein sequence ID" value="MDT0542490.1"/>
    <property type="molecule type" value="Genomic_DNA"/>
</dbReference>
<dbReference type="RefSeq" id="WP_311722824.1">
    <property type="nucleotide sequence ID" value="NZ_JAVRFD010000002.1"/>
</dbReference>
<dbReference type="Proteomes" id="UP001180754">
    <property type="component" value="Unassembled WGS sequence"/>
</dbReference>
<evidence type="ECO:0000313" key="3">
    <source>
        <dbReference type="Proteomes" id="UP001180754"/>
    </source>
</evidence>
<dbReference type="SUPFAM" id="SSF54427">
    <property type="entry name" value="NTF2-like"/>
    <property type="match status" value="1"/>
</dbReference>
<organism evidence="2 3">
    <name type="scientific">Streptomyces lonegramiae</name>
    <dbReference type="NCBI Taxonomy" id="3075524"/>
    <lineage>
        <taxon>Bacteria</taxon>
        <taxon>Bacillati</taxon>
        <taxon>Actinomycetota</taxon>
        <taxon>Actinomycetes</taxon>
        <taxon>Kitasatosporales</taxon>
        <taxon>Streptomycetaceae</taxon>
        <taxon>Streptomyces</taxon>
    </lineage>
</organism>
<feature type="domain" description="SnoaL-like" evidence="1">
    <location>
        <begin position="13"/>
        <end position="123"/>
    </location>
</feature>
<evidence type="ECO:0000259" key="1">
    <source>
        <dbReference type="Pfam" id="PF12680"/>
    </source>
</evidence>
<dbReference type="InterPro" id="IPR032710">
    <property type="entry name" value="NTF2-like_dom_sf"/>
</dbReference>
<comment type="caution">
    <text evidence="2">The sequence shown here is derived from an EMBL/GenBank/DDBJ whole genome shotgun (WGS) entry which is preliminary data.</text>
</comment>
<accession>A0ABU2XAC1</accession>
<protein>
    <submittedName>
        <fullName evidence="2">Nuclear transport factor 2 family protein</fullName>
    </submittedName>
</protein>
<sequence>MPETTAAAPHEIVERFHGAMLNKSADDLADLYAVDARHEFPFLFPGLPACFNGREEIRAGYRAMWGATPVEPETIRDVVIHEAAEAGTVVVEQTVVGALAPTGRPVTVPGILVIRVRDGLIVHTRDYMDGLGVAKATDRLPDLVAALGG</sequence>
<dbReference type="InterPro" id="IPR037401">
    <property type="entry name" value="SnoaL-like"/>
</dbReference>
<dbReference type="Pfam" id="PF12680">
    <property type="entry name" value="SnoaL_2"/>
    <property type="match status" value="1"/>
</dbReference>
<proteinExistence type="predicted"/>
<dbReference type="CDD" id="cd00531">
    <property type="entry name" value="NTF2_like"/>
    <property type="match status" value="1"/>
</dbReference>